<dbReference type="SUPFAM" id="SSF54768">
    <property type="entry name" value="dsRNA-binding domain-like"/>
    <property type="match status" value="2"/>
</dbReference>
<dbReference type="GO" id="GO:0020037">
    <property type="term" value="F:heme binding"/>
    <property type="evidence" value="ECO:0007669"/>
    <property type="project" value="InterPro"/>
</dbReference>
<reference evidence="2" key="1">
    <citation type="submission" date="2020-04" db="EMBL/GenBank/DDBJ databases">
        <authorList>
            <person name="Alioto T."/>
            <person name="Alioto T."/>
            <person name="Gomez Garrido J."/>
        </authorList>
    </citation>
    <scope>NUCLEOTIDE SEQUENCE</scope>
    <source>
        <strain evidence="2">A484AB</strain>
    </source>
</reference>
<accession>A0A7D9IBP2</accession>
<dbReference type="SUPFAM" id="SSF51045">
    <property type="entry name" value="WW domain"/>
    <property type="match status" value="1"/>
</dbReference>
<feature type="region of interest" description="Disordered" evidence="1">
    <location>
        <begin position="197"/>
        <end position="252"/>
    </location>
</feature>
<dbReference type="InterPro" id="IPR040375">
    <property type="entry name" value="DGCR8"/>
</dbReference>
<name>A0A7D9IBP2_PARCT</name>
<dbReference type="EMBL" id="CACRXK020004327">
    <property type="protein sequence ID" value="CAB4002347.1"/>
    <property type="molecule type" value="Genomic_DNA"/>
</dbReference>
<dbReference type="GO" id="GO:0003725">
    <property type="term" value="F:double-stranded RNA binding"/>
    <property type="evidence" value="ECO:0007669"/>
    <property type="project" value="TreeGrafter"/>
</dbReference>
<dbReference type="PANTHER" id="PTHR13482">
    <property type="entry name" value="MICRORNA PROCESSOR COMPLEX SUBUNIT DGCR8"/>
    <property type="match status" value="1"/>
</dbReference>
<dbReference type="PROSITE" id="PS50137">
    <property type="entry name" value="DS_RBD"/>
    <property type="match status" value="1"/>
</dbReference>
<feature type="compositionally biased region" description="Polar residues" evidence="1">
    <location>
        <begin position="146"/>
        <end position="167"/>
    </location>
</feature>
<dbReference type="PROSITE" id="PS50020">
    <property type="entry name" value="WW_DOMAIN_2"/>
    <property type="match status" value="1"/>
</dbReference>
<dbReference type="GO" id="GO:0031053">
    <property type="term" value="P:primary miRNA processing"/>
    <property type="evidence" value="ECO:0007669"/>
    <property type="project" value="InterPro"/>
</dbReference>
<sequence length="656" mass="72553">MKRKLESDDELDTEVNCGNADEFRDQLLEQNEFVRVIKLSGKQPNLALPQDWVGMYHKSGGIIYLNRKTRVCSWARPYHIGQASVRKHDVPTAAIPCLHQIMALNNDKKQSHQKKRKSSDIHDGIIGHHTGNLDNQSGDHDDHSGNHGNQTNCDDNPITSSDEQNSDVGYHDNSDGSTDGNYGNKNINCRNVDGCHGNSDGSQSDENGNLGGGTDGNLRNMDGSQSAPDGNHNGTNSETDDSNPGITNNNIDSTIDITSKKALVSTNKSMDAGNSEVITSNKTISSVKPVQTCDNTINMVATHQNNDITALNKTISSSKALENSDSGNVSENAESSPLQMCSVEDVTEYLGKLWEFHDITKEQERKLLLTDTNEMPRDATQEYKSTQILRTIPYLVHGVNHKSKNNERVVINPAGKSARSLLHEYCIKLHNVKPEYTTEESGVPKTPFLAIVQVDGLKYGTGMATSKKQAKHCAAQKTLEILMPKKSFKKLMDVDANVKLFDDIPIEDSNVYELTSKLGLLSPHQVLNECIKRNQGVLTSEVKFELSHGADKQLYYTMECGKHKATGPCRNKKLGRELAAQTVLQKLHPHLKSWGSILRIYVDDHTAQEFTKPDAPAPVTPSSVNKELLSDLKHEMWKFMKKKAKASTGFITNIDI</sequence>
<feature type="compositionally biased region" description="Polar residues" evidence="1">
    <location>
        <begin position="175"/>
        <end position="184"/>
    </location>
</feature>
<dbReference type="PANTHER" id="PTHR13482:SF3">
    <property type="entry name" value="MICROPROCESSOR COMPLEX SUBUNIT DGCR8"/>
    <property type="match status" value="1"/>
</dbReference>
<dbReference type="Proteomes" id="UP001152795">
    <property type="component" value="Unassembled WGS sequence"/>
</dbReference>
<dbReference type="GO" id="GO:0070877">
    <property type="term" value="C:microprocessor complex"/>
    <property type="evidence" value="ECO:0007669"/>
    <property type="project" value="InterPro"/>
</dbReference>
<proteinExistence type="predicted"/>
<dbReference type="CDD" id="cd19868">
    <property type="entry name" value="DSRM_DGCR8_rpt2"/>
    <property type="match status" value="1"/>
</dbReference>
<dbReference type="FunFam" id="3.30.160.20:FF:000021">
    <property type="entry name" value="Microprocessor complex subunit DGCR8"/>
    <property type="match status" value="1"/>
</dbReference>
<evidence type="ECO:0000256" key="1">
    <source>
        <dbReference type="SAM" id="MobiDB-lite"/>
    </source>
</evidence>
<dbReference type="InterPro" id="IPR036020">
    <property type="entry name" value="WW_dom_sf"/>
</dbReference>
<protein>
    <submittedName>
        <fullName evidence="2">Microprocessor complex subunit DGCR8</fullName>
    </submittedName>
</protein>
<dbReference type="AlphaFoldDB" id="A0A7D9IBP2"/>
<dbReference type="InterPro" id="IPR014720">
    <property type="entry name" value="dsRBD_dom"/>
</dbReference>
<feature type="region of interest" description="Disordered" evidence="1">
    <location>
        <begin position="106"/>
        <end position="184"/>
    </location>
</feature>
<evidence type="ECO:0000313" key="3">
    <source>
        <dbReference type="Proteomes" id="UP001152795"/>
    </source>
</evidence>
<dbReference type="InterPro" id="IPR001202">
    <property type="entry name" value="WW_dom"/>
</dbReference>
<comment type="caution">
    <text evidence="2">The sequence shown here is derived from an EMBL/GenBank/DDBJ whole genome shotgun (WGS) entry which is preliminary data.</text>
</comment>
<evidence type="ECO:0000313" key="2">
    <source>
        <dbReference type="EMBL" id="CAB4002347.1"/>
    </source>
</evidence>
<keyword evidence="3" id="KW-1185">Reference proteome</keyword>
<gene>
    <name evidence="2" type="ORF">PACLA_8A014762</name>
</gene>
<dbReference type="GO" id="GO:0070878">
    <property type="term" value="F:primary miRNA binding"/>
    <property type="evidence" value="ECO:0007669"/>
    <property type="project" value="TreeGrafter"/>
</dbReference>
<dbReference type="SMART" id="SM00358">
    <property type="entry name" value="DSRM"/>
    <property type="match status" value="1"/>
</dbReference>
<dbReference type="GO" id="GO:0042802">
    <property type="term" value="F:identical protein binding"/>
    <property type="evidence" value="ECO:0007669"/>
    <property type="project" value="InterPro"/>
</dbReference>
<feature type="compositionally biased region" description="Polar residues" evidence="1">
    <location>
        <begin position="222"/>
        <end position="245"/>
    </location>
</feature>
<dbReference type="Gene3D" id="2.20.70.10">
    <property type="match status" value="1"/>
</dbReference>
<dbReference type="CDD" id="cd19867">
    <property type="entry name" value="DSRM_DGCR8_rpt1"/>
    <property type="match status" value="1"/>
</dbReference>
<organism evidence="2 3">
    <name type="scientific">Paramuricea clavata</name>
    <name type="common">Red gorgonian</name>
    <name type="synonym">Violescent sea-whip</name>
    <dbReference type="NCBI Taxonomy" id="317549"/>
    <lineage>
        <taxon>Eukaryota</taxon>
        <taxon>Metazoa</taxon>
        <taxon>Cnidaria</taxon>
        <taxon>Anthozoa</taxon>
        <taxon>Octocorallia</taxon>
        <taxon>Malacalcyonacea</taxon>
        <taxon>Plexauridae</taxon>
        <taxon>Paramuricea</taxon>
    </lineage>
</organism>
<dbReference type="Pfam" id="PF00035">
    <property type="entry name" value="dsrm"/>
    <property type="match status" value="1"/>
</dbReference>
<dbReference type="Gene3D" id="3.30.160.20">
    <property type="match status" value="2"/>
</dbReference>
<dbReference type="OrthoDB" id="112668at2759"/>